<dbReference type="InParanoid" id="A0A1J7J1K9"/>
<sequence>MRWVIPLKLNFSTLGRSAHFVLVTRLTPEEHLSCAAMVDTTNTSAWQRYQSQPVLFRIFQLSTRGIASAYDVASVVMFARFCAKWPSNQTHMLTTGFAVVIIAMVLDCYEVVRLSSPTVTRVYPVNPCASCLDILVVVTGLLGYILLGLSEWQSGEWYGDQPETPPPPPPGWSHDRDVLGIMLLANL</sequence>
<dbReference type="Proteomes" id="UP000182658">
    <property type="component" value="Unassembled WGS sequence"/>
</dbReference>
<dbReference type="EMBL" id="KV875109">
    <property type="protein sequence ID" value="OIW23052.1"/>
    <property type="molecule type" value="Genomic_DNA"/>
</dbReference>
<evidence type="ECO:0000313" key="2">
    <source>
        <dbReference type="Proteomes" id="UP000182658"/>
    </source>
</evidence>
<evidence type="ECO:0000313" key="1">
    <source>
        <dbReference type="EMBL" id="OIW23052.1"/>
    </source>
</evidence>
<protein>
    <submittedName>
        <fullName evidence="1">Uncharacterized protein</fullName>
    </submittedName>
</protein>
<reference evidence="1 2" key="1">
    <citation type="submission" date="2016-10" db="EMBL/GenBank/DDBJ databases">
        <title>Draft genome sequence of Coniochaeta ligniaria NRRL30616, a lignocellulolytic fungus for bioabatement of inhibitors in plant biomass hydrolysates.</title>
        <authorList>
            <consortium name="DOE Joint Genome Institute"/>
            <person name="Jimenez D.J."/>
            <person name="Hector R.E."/>
            <person name="Riley R."/>
            <person name="Sun H."/>
            <person name="Grigoriev I.V."/>
            <person name="Van Elsas J.D."/>
            <person name="Nichols N.N."/>
        </authorList>
    </citation>
    <scope>NUCLEOTIDE SEQUENCE [LARGE SCALE GENOMIC DNA]</scope>
    <source>
        <strain evidence="1 2">NRRL 30616</strain>
    </source>
</reference>
<organism evidence="1 2">
    <name type="scientific">Coniochaeta ligniaria NRRL 30616</name>
    <dbReference type="NCBI Taxonomy" id="1408157"/>
    <lineage>
        <taxon>Eukaryota</taxon>
        <taxon>Fungi</taxon>
        <taxon>Dikarya</taxon>
        <taxon>Ascomycota</taxon>
        <taxon>Pezizomycotina</taxon>
        <taxon>Sordariomycetes</taxon>
        <taxon>Sordariomycetidae</taxon>
        <taxon>Coniochaetales</taxon>
        <taxon>Coniochaetaceae</taxon>
        <taxon>Coniochaeta</taxon>
    </lineage>
</organism>
<gene>
    <name evidence="1" type="ORF">CONLIGDRAFT_694502</name>
</gene>
<accession>A0A1J7J1K9</accession>
<name>A0A1J7J1K9_9PEZI</name>
<dbReference type="OrthoDB" id="4577502at2759"/>
<keyword evidence="2" id="KW-1185">Reference proteome</keyword>
<dbReference type="AlphaFoldDB" id="A0A1J7J1K9"/>
<proteinExistence type="predicted"/>